<sequence length="344" mass="37749">MARHGIRLVCKQGHGASLEHPFTEEAQVCQAPIWEITCSVNPNRAGSSGQQAGLHRESFGAKKAGVTDIWFDQEPWQENEELILSEQGQVSLAQHSYGPDKFGILLCRCCSLPQREGFLTIRLFLFLLDAYATIVYPTTAAEDLQVAGSKTVLSNYHVFPLGYHVMNDILILVLKTQESNPNPQETPYTNQDREEPARLPAAKSGSLMSVFKTLKLNLSSLKADQAPQDGPVPTDLLSHGIELLNYPTARRLNKEDSLNSCQIAAKPMPLKTHTYAGDVACLKKIVKRPTNSPTNKYQLSPVSSPERILQLASSGDIANSSAKQSIATSVPQSQPNQDPPNQCF</sequence>
<keyword evidence="2" id="KW-1185">Reference proteome</keyword>
<reference evidence="1" key="1">
    <citation type="submission" date="2022-04" db="EMBL/GenBank/DDBJ databases">
        <title>Genome of the entomopathogenic fungus Entomophthora muscae.</title>
        <authorList>
            <person name="Elya C."/>
            <person name="Lovett B.R."/>
            <person name="Lee E."/>
            <person name="Macias A.M."/>
            <person name="Hajek A.E."/>
            <person name="De Bivort B.L."/>
            <person name="Kasson M.T."/>
            <person name="De Fine Licht H.H."/>
            <person name="Stajich J.E."/>
        </authorList>
    </citation>
    <scope>NUCLEOTIDE SEQUENCE</scope>
    <source>
        <strain evidence="1">Berkeley</strain>
    </source>
</reference>
<evidence type="ECO:0000313" key="2">
    <source>
        <dbReference type="Proteomes" id="UP001165960"/>
    </source>
</evidence>
<dbReference type="EMBL" id="QTSX02005825">
    <property type="protein sequence ID" value="KAJ9057119.1"/>
    <property type="molecule type" value="Genomic_DNA"/>
</dbReference>
<protein>
    <submittedName>
        <fullName evidence="1">Uncharacterized protein</fullName>
    </submittedName>
</protein>
<evidence type="ECO:0000313" key="1">
    <source>
        <dbReference type="EMBL" id="KAJ9057119.1"/>
    </source>
</evidence>
<name>A0ACC2S4A5_9FUNG</name>
<proteinExistence type="predicted"/>
<comment type="caution">
    <text evidence="1">The sequence shown here is derived from an EMBL/GenBank/DDBJ whole genome shotgun (WGS) entry which is preliminary data.</text>
</comment>
<dbReference type="Proteomes" id="UP001165960">
    <property type="component" value="Unassembled WGS sequence"/>
</dbReference>
<gene>
    <name evidence="1" type="ORF">DSO57_1025645</name>
</gene>
<accession>A0ACC2S4A5</accession>
<organism evidence="1 2">
    <name type="scientific">Entomophthora muscae</name>
    <dbReference type="NCBI Taxonomy" id="34485"/>
    <lineage>
        <taxon>Eukaryota</taxon>
        <taxon>Fungi</taxon>
        <taxon>Fungi incertae sedis</taxon>
        <taxon>Zoopagomycota</taxon>
        <taxon>Entomophthoromycotina</taxon>
        <taxon>Entomophthoromycetes</taxon>
        <taxon>Entomophthorales</taxon>
        <taxon>Entomophthoraceae</taxon>
        <taxon>Entomophthora</taxon>
    </lineage>
</organism>